<protein>
    <recommendedName>
        <fullName evidence="1">DUF397 domain-containing protein</fullName>
    </recommendedName>
</protein>
<dbReference type="InterPro" id="IPR007278">
    <property type="entry name" value="DUF397"/>
</dbReference>
<comment type="caution">
    <text evidence="2">The sequence shown here is derived from an EMBL/GenBank/DDBJ whole genome shotgun (WGS) entry which is preliminary data.</text>
</comment>
<evidence type="ECO:0000313" key="3">
    <source>
        <dbReference type="Proteomes" id="UP000552097"/>
    </source>
</evidence>
<gene>
    <name evidence="2" type="ORF">F4560_007266</name>
</gene>
<dbReference type="EMBL" id="JACHMO010000001">
    <property type="protein sequence ID" value="MBB5807498.1"/>
    <property type="molecule type" value="Genomic_DNA"/>
</dbReference>
<sequence length="64" mass="6794">MSDTWAWRKSSRSAGSGECVEIARPGAPIVGLRDSKNPQAGHLRVSGPAFAAFLNVIKADRLDA</sequence>
<keyword evidence="3" id="KW-1185">Reference proteome</keyword>
<proteinExistence type="predicted"/>
<dbReference type="Proteomes" id="UP000552097">
    <property type="component" value="Unassembled WGS sequence"/>
</dbReference>
<name>A0A7W9HSA0_9PSEU</name>
<dbReference type="AlphaFoldDB" id="A0A7W9HSA0"/>
<dbReference type="RefSeq" id="WP_184927555.1">
    <property type="nucleotide sequence ID" value="NZ_JACHMO010000001.1"/>
</dbReference>
<dbReference type="Pfam" id="PF04149">
    <property type="entry name" value="DUF397"/>
    <property type="match status" value="1"/>
</dbReference>
<reference evidence="2 3" key="1">
    <citation type="submission" date="2020-08" db="EMBL/GenBank/DDBJ databases">
        <title>Sequencing the genomes of 1000 actinobacteria strains.</title>
        <authorList>
            <person name="Klenk H.-P."/>
        </authorList>
    </citation>
    <scope>NUCLEOTIDE SEQUENCE [LARGE SCALE GENOMIC DNA]</scope>
    <source>
        <strain evidence="2 3">DSM 45486</strain>
    </source>
</reference>
<accession>A0A7W9HSA0</accession>
<feature type="domain" description="DUF397" evidence="1">
    <location>
        <begin position="6"/>
        <end position="58"/>
    </location>
</feature>
<evidence type="ECO:0000259" key="1">
    <source>
        <dbReference type="Pfam" id="PF04149"/>
    </source>
</evidence>
<organism evidence="2 3">
    <name type="scientific">Saccharothrix ecbatanensis</name>
    <dbReference type="NCBI Taxonomy" id="1105145"/>
    <lineage>
        <taxon>Bacteria</taxon>
        <taxon>Bacillati</taxon>
        <taxon>Actinomycetota</taxon>
        <taxon>Actinomycetes</taxon>
        <taxon>Pseudonocardiales</taxon>
        <taxon>Pseudonocardiaceae</taxon>
        <taxon>Saccharothrix</taxon>
    </lineage>
</organism>
<evidence type="ECO:0000313" key="2">
    <source>
        <dbReference type="EMBL" id="MBB5807498.1"/>
    </source>
</evidence>